<dbReference type="InterPro" id="IPR001680">
    <property type="entry name" value="WD40_rpt"/>
</dbReference>
<feature type="compositionally biased region" description="Acidic residues" evidence="5">
    <location>
        <begin position="179"/>
        <end position="189"/>
    </location>
</feature>
<feature type="compositionally biased region" description="Low complexity" evidence="5">
    <location>
        <begin position="43"/>
        <end position="53"/>
    </location>
</feature>
<comment type="similarity">
    <text evidence="3">Belongs to the WD repeat GAD-1 family.</text>
</comment>
<dbReference type="PANTHER" id="PTHR16017:SF0">
    <property type="entry name" value="WD REPEAT-CONTAINING PROTEIN 70"/>
    <property type="match status" value="1"/>
</dbReference>
<dbReference type="AlphaFoldDB" id="A0A6P8Y346"/>
<evidence type="ECO:0000256" key="1">
    <source>
        <dbReference type="ARBA" id="ARBA00022574"/>
    </source>
</evidence>
<keyword evidence="1 4" id="KW-0853">WD repeat</keyword>
<sequence>MFMFVLLRLRYLIDSKMNRPKFSFGAIKFSPAEGKSEPKEESGSFGSFGSFGKKQSKNQKGPVAIESEATEDEELKRVESTMGFSGFGKSAKQFDLNEMIETARKTAKERTVSTTVDTSIKELSIAGSSKQPDPTPSAKGGKSDEEDDDEDDDLIGPPVPKPVSEGDSKTKLSSKDPDAGEDDLSDEEPEKPTDKIPQSHEVALTHGSKAVIALGVDPSGARLASGSVDYEVRFWDFAGMDSTLQSFRTLMPCENHPIKALQYSSTGDSLLVISGTAQAKVMDRDGFEVAECVKGDQYINDMSRTKGHTAALNSGCWHPKIRNEFLTCAQDSTCRLWEIEKPKQHKALMKPRSANGLKTVPTTCTYNRDGNLIACACQDGSIQMWDHRKAFVNTAKLLRDAHQKGTDTSCVAFSYLGHSLASRGCDNTLKIWDLRQFRKPLHVFEDLFSRYESTDCMFSPDDALILTGESVLKGQSTGRLLFFDAKTFEKSHEIEVGDSHVIRSVWHPKLNQLFVSCGNGIVKIYYDQNKSMRGAKLCVIKTRRKQKQMEAMVTQHILTPHALPLFRQDRAKTTRKIMEKARQDPVKSHRPDLPIKSGQGGRVASSGSTLSSYVIRTMGLSKRVEDDQDPREAILKYAKDAAENPYWISPAYAKTQPKTIFQGTGNDDDTEGGEPSAKKPKV</sequence>
<dbReference type="Proteomes" id="UP000515158">
    <property type="component" value="Unplaced"/>
</dbReference>
<dbReference type="RefSeq" id="XP_034230745.1">
    <property type="nucleotide sequence ID" value="XM_034374854.1"/>
</dbReference>
<dbReference type="InterPro" id="IPR036322">
    <property type="entry name" value="WD40_repeat_dom_sf"/>
</dbReference>
<feature type="region of interest" description="Disordered" evidence="5">
    <location>
        <begin position="31"/>
        <end position="89"/>
    </location>
</feature>
<evidence type="ECO:0000313" key="6">
    <source>
        <dbReference type="Proteomes" id="UP000515158"/>
    </source>
</evidence>
<feature type="region of interest" description="Disordered" evidence="5">
    <location>
        <begin position="105"/>
        <end position="197"/>
    </location>
</feature>
<dbReference type="SMART" id="SM00320">
    <property type="entry name" value="WD40"/>
    <property type="match status" value="6"/>
</dbReference>
<dbReference type="GO" id="GO:0005634">
    <property type="term" value="C:nucleus"/>
    <property type="evidence" value="ECO:0007669"/>
    <property type="project" value="TreeGrafter"/>
</dbReference>
<name>A0A6P8Y346_THRPL</name>
<evidence type="ECO:0000256" key="2">
    <source>
        <dbReference type="ARBA" id="ARBA00022737"/>
    </source>
</evidence>
<dbReference type="SUPFAM" id="SSF50978">
    <property type="entry name" value="WD40 repeat-like"/>
    <property type="match status" value="1"/>
</dbReference>
<proteinExistence type="inferred from homology"/>
<feature type="compositionally biased region" description="Basic and acidic residues" evidence="5">
    <location>
        <begin position="580"/>
        <end position="593"/>
    </location>
</feature>
<dbReference type="OrthoDB" id="10264376at2759"/>
<dbReference type="PROSITE" id="PS50294">
    <property type="entry name" value="WD_REPEATS_REGION"/>
    <property type="match status" value="1"/>
</dbReference>
<dbReference type="PRINTS" id="PR00320">
    <property type="entry name" value="GPROTEINBRPT"/>
</dbReference>
<gene>
    <name evidence="7" type="primary">LOC117639311</name>
</gene>
<accession>A0A6P8Y346</accession>
<dbReference type="InterPro" id="IPR015943">
    <property type="entry name" value="WD40/YVTN_repeat-like_dom_sf"/>
</dbReference>
<dbReference type="Gene3D" id="2.130.10.10">
    <property type="entry name" value="YVTN repeat-like/Quinoprotein amine dehydrogenase"/>
    <property type="match status" value="2"/>
</dbReference>
<feature type="compositionally biased region" description="Acidic residues" evidence="5">
    <location>
        <begin position="144"/>
        <end position="154"/>
    </location>
</feature>
<feature type="repeat" description="WD" evidence="4">
    <location>
        <begin position="305"/>
        <end position="347"/>
    </location>
</feature>
<dbReference type="InterPro" id="IPR020472">
    <property type="entry name" value="WD40_PAC1"/>
</dbReference>
<protein>
    <submittedName>
        <fullName evidence="7">Gastrulation defective protein 1 homolog isoform X1</fullName>
    </submittedName>
</protein>
<dbReference type="Pfam" id="PF00400">
    <property type="entry name" value="WD40"/>
    <property type="match status" value="4"/>
</dbReference>
<reference evidence="7" key="1">
    <citation type="submission" date="2025-08" db="UniProtKB">
        <authorList>
            <consortium name="RefSeq"/>
        </authorList>
    </citation>
    <scope>IDENTIFICATION</scope>
    <source>
        <tissue evidence="7">Total insect</tissue>
    </source>
</reference>
<feature type="compositionally biased region" description="Basic and acidic residues" evidence="5">
    <location>
        <begin position="164"/>
        <end position="178"/>
    </location>
</feature>
<dbReference type="FunCoup" id="A0A6P8Y346">
    <property type="interactions" value="2248"/>
</dbReference>
<organism evidence="7">
    <name type="scientific">Thrips palmi</name>
    <name type="common">Melon thrips</name>
    <dbReference type="NCBI Taxonomy" id="161013"/>
    <lineage>
        <taxon>Eukaryota</taxon>
        <taxon>Metazoa</taxon>
        <taxon>Ecdysozoa</taxon>
        <taxon>Arthropoda</taxon>
        <taxon>Hexapoda</taxon>
        <taxon>Insecta</taxon>
        <taxon>Pterygota</taxon>
        <taxon>Neoptera</taxon>
        <taxon>Paraneoptera</taxon>
        <taxon>Thysanoptera</taxon>
        <taxon>Terebrantia</taxon>
        <taxon>Thripoidea</taxon>
        <taxon>Thripidae</taxon>
        <taxon>Thrips</taxon>
    </lineage>
</organism>
<dbReference type="FunFam" id="2.130.10.10:FF:001933">
    <property type="entry name" value="WD repeat-containing protein 70"/>
    <property type="match status" value="1"/>
</dbReference>
<evidence type="ECO:0000256" key="5">
    <source>
        <dbReference type="SAM" id="MobiDB-lite"/>
    </source>
</evidence>
<feature type="repeat" description="WD" evidence="4">
    <location>
        <begin position="204"/>
        <end position="245"/>
    </location>
</feature>
<dbReference type="GO" id="GO:0035861">
    <property type="term" value="C:site of double-strand break"/>
    <property type="evidence" value="ECO:0007669"/>
    <property type="project" value="TreeGrafter"/>
</dbReference>
<dbReference type="InParanoid" id="A0A6P8Y346"/>
<evidence type="ECO:0000256" key="4">
    <source>
        <dbReference type="PROSITE-ProRule" id="PRU00221"/>
    </source>
</evidence>
<dbReference type="PROSITE" id="PS50082">
    <property type="entry name" value="WD_REPEATS_2"/>
    <property type="match status" value="2"/>
</dbReference>
<feature type="region of interest" description="Disordered" evidence="5">
    <location>
        <begin position="580"/>
        <end position="606"/>
    </location>
</feature>
<keyword evidence="6" id="KW-1185">Reference proteome</keyword>
<evidence type="ECO:0000256" key="3">
    <source>
        <dbReference type="ARBA" id="ARBA00038343"/>
    </source>
</evidence>
<dbReference type="InterPro" id="IPR051858">
    <property type="entry name" value="WD_repeat_GAD-1"/>
</dbReference>
<evidence type="ECO:0000313" key="7">
    <source>
        <dbReference type="RefSeq" id="XP_034230745.1"/>
    </source>
</evidence>
<feature type="region of interest" description="Disordered" evidence="5">
    <location>
        <begin position="657"/>
        <end position="682"/>
    </location>
</feature>
<dbReference type="GeneID" id="117639311"/>
<dbReference type="KEGG" id="tpal:117639311"/>
<keyword evidence="2" id="KW-0677">Repeat</keyword>
<dbReference type="PANTHER" id="PTHR16017">
    <property type="entry name" value="GASTRULATION DEFECTIVE PROTEIN 1-RELATED"/>
    <property type="match status" value="1"/>
</dbReference>